<evidence type="ECO:0000313" key="2">
    <source>
        <dbReference type="EMBL" id="KKK77511.1"/>
    </source>
</evidence>
<protein>
    <recommendedName>
        <fullName evidence="1">Glycosyltransferase 2-like domain-containing protein</fullName>
    </recommendedName>
</protein>
<accession>A0A0F9AYU3</accession>
<dbReference type="Pfam" id="PF00535">
    <property type="entry name" value="Glycos_transf_2"/>
    <property type="match status" value="1"/>
</dbReference>
<gene>
    <name evidence="2" type="ORF">LCGC14_2852880</name>
</gene>
<dbReference type="AlphaFoldDB" id="A0A0F9AYU3"/>
<organism evidence="2">
    <name type="scientific">marine sediment metagenome</name>
    <dbReference type="NCBI Taxonomy" id="412755"/>
    <lineage>
        <taxon>unclassified sequences</taxon>
        <taxon>metagenomes</taxon>
        <taxon>ecological metagenomes</taxon>
    </lineage>
</organism>
<feature type="domain" description="Glycosyltransferase 2-like" evidence="1">
    <location>
        <begin position="11"/>
        <end position="48"/>
    </location>
</feature>
<dbReference type="Gene3D" id="3.90.550.10">
    <property type="entry name" value="Spore Coat Polysaccharide Biosynthesis Protein SpsA, Chain A"/>
    <property type="match status" value="1"/>
</dbReference>
<dbReference type="SUPFAM" id="SSF53448">
    <property type="entry name" value="Nucleotide-diphospho-sugar transferases"/>
    <property type="match status" value="1"/>
</dbReference>
<dbReference type="InterPro" id="IPR029044">
    <property type="entry name" value="Nucleotide-diphossugar_trans"/>
</dbReference>
<name>A0A0F9AYU3_9ZZZZ</name>
<reference evidence="2" key="1">
    <citation type="journal article" date="2015" name="Nature">
        <title>Complex archaea that bridge the gap between prokaryotes and eukaryotes.</title>
        <authorList>
            <person name="Spang A."/>
            <person name="Saw J.H."/>
            <person name="Jorgensen S.L."/>
            <person name="Zaremba-Niedzwiedzka K."/>
            <person name="Martijn J."/>
            <person name="Lind A.E."/>
            <person name="van Eijk R."/>
            <person name="Schleper C."/>
            <person name="Guy L."/>
            <person name="Ettema T.J."/>
        </authorList>
    </citation>
    <scope>NUCLEOTIDE SEQUENCE</scope>
</reference>
<evidence type="ECO:0000259" key="1">
    <source>
        <dbReference type="Pfam" id="PF00535"/>
    </source>
</evidence>
<proteinExistence type="predicted"/>
<dbReference type="CDD" id="cd00761">
    <property type="entry name" value="Glyco_tranf_GTA_type"/>
    <property type="match status" value="1"/>
</dbReference>
<feature type="non-terminal residue" evidence="2">
    <location>
        <position position="49"/>
    </location>
</feature>
<dbReference type="InterPro" id="IPR001173">
    <property type="entry name" value="Glyco_trans_2-like"/>
</dbReference>
<dbReference type="EMBL" id="LAZR01054923">
    <property type="protein sequence ID" value="KKK77511.1"/>
    <property type="molecule type" value="Genomic_DNA"/>
</dbReference>
<sequence length="49" mass="5438">MLKKELSVKCGAGGARNLGVTISRAPFLLFLDADDWLDPNCIAEMLEEW</sequence>
<comment type="caution">
    <text evidence="2">The sequence shown here is derived from an EMBL/GenBank/DDBJ whole genome shotgun (WGS) entry which is preliminary data.</text>
</comment>